<dbReference type="AlphaFoldDB" id="E6WRV8"/>
<dbReference type="SUPFAM" id="SSF56091">
    <property type="entry name" value="DNA ligase/mRNA capping enzyme, catalytic domain"/>
    <property type="match status" value="1"/>
</dbReference>
<feature type="signal peptide" evidence="7">
    <location>
        <begin position="1"/>
        <end position="19"/>
    </location>
</feature>
<keyword evidence="5" id="KW-0234">DNA repair</keyword>
<dbReference type="PANTHER" id="PTHR47810">
    <property type="entry name" value="DNA LIGASE"/>
    <property type="match status" value="1"/>
</dbReference>
<dbReference type="CDD" id="cd08041">
    <property type="entry name" value="OBF_kDNA_ligase_like"/>
    <property type="match status" value="1"/>
</dbReference>
<dbReference type="InterPro" id="IPR050326">
    <property type="entry name" value="NAD_dep_DNA_ligaseB"/>
</dbReference>
<dbReference type="InterPro" id="IPR012340">
    <property type="entry name" value="NA-bd_OB-fold"/>
</dbReference>
<evidence type="ECO:0000256" key="4">
    <source>
        <dbReference type="ARBA" id="ARBA00022763"/>
    </source>
</evidence>
<dbReference type="KEGG" id="psu:Psesu_1057"/>
<dbReference type="InterPro" id="IPR012310">
    <property type="entry name" value="DNA_ligase_ATP-dep_cent"/>
</dbReference>
<evidence type="ECO:0000256" key="1">
    <source>
        <dbReference type="ARBA" id="ARBA00001968"/>
    </source>
</evidence>
<feature type="chain" id="PRO_5003215002" evidence="7">
    <location>
        <begin position="20"/>
        <end position="287"/>
    </location>
</feature>
<protein>
    <submittedName>
        <fullName evidence="10">ATP dependent DNA ligase</fullName>
    </submittedName>
</protein>
<dbReference type="Proteomes" id="UP000008632">
    <property type="component" value="Chromosome"/>
</dbReference>
<keyword evidence="3" id="KW-0235">DNA replication</keyword>
<dbReference type="GO" id="GO:0006310">
    <property type="term" value="P:DNA recombination"/>
    <property type="evidence" value="ECO:0007669"/>
    <property type="project" value="InterPro"/>
</dbReference>
<proteinExistence type="predicted"/>
<evidence type="ECO:0000256" key="2">
    <source>
        <dbReference type="ARBA" id="ARBA00022598"/>
    </source>
</evidence>
<dbReference type="EMBL" id="CP002446">
    <property type="protein sequence ID" value="ADV26907.1"/>
    <property type="molecule type" value="Genomic_DNA"/>
</dbReference>
<feature type="domain" description="ATP-dependent DNA ligase family profile" evidence="8">
    <location>
        <begin position="102"/>
        <end position="200"/>
    </location>
</feature>
<evidence type="ECO:0000256" key="7">
    <source>
        <dbReference type="SAM" id="SignalP"/>
    </source>
</evidence>
<comment type="catalytic activity">
    <reaction evidence="6">
        <text>ATP + (deoxyribonucleotide)n-3'-hydroxyl + 5'-phospho-(deoxyribonucleotide)m = (deoxyribonucleotide)n+m + AMP + diphosphate.</text>
        <dbReference type="EC" id="6.5.1.1"/>
    </reaction>
</comment>
<evidence type="ECO:0000256" key="6">
    <source>
        <dbReference type="ARBA" id="ARBA00034003"/>
    </source>
</evidence>
<evidence type="ECO:0000259" key="9">
    <source>
        <dbReference type="Pfam" id="PF14743"/>
    </source>
</evidence>
<accession>E6WRV8</accession>
<evidence type="ECO:0000256" key="5">
    <source>
        <dbReference type="ARBA" id="ARBA00023204"/>
    </source>
</evidence>
<dbReference type="RefSeq" id="WP_013534737.1">
    <property type="nucleotide sequence ID" value="NC_014924.1"/>
</dbReference>
<gene>
    <name evidence="10" type="ordered locus">Psesu_1057</name>
</gene>
<dbReference type="PANTHER" id="PTHR47810:SF1">
    <property type="entry name" value="DNA LIGASE B"/>
    <property type="match status" value="1"/>
</dbReference>
<keyword evidence="4" id="KW-0227">DNA damage</keyword>
<dbReference type="NCBIfam" id="NF006592">
    <property type="entry name" value="PRK09125.1"/>
    <property type="match status" value="1"/>
</dbReference>
<evidence type="ECO:0000259" key="8">
    <source>
        <dbReference type="Pfam" id="PF01068"/>
    </source>
</evidence>
<dbReference type="Gene3D" id="3.30.470.30">
    <property type="entry name" value="DNA ligase/mRNA capping enzyme"/>
    <property type="match status" value="1"/>
</dbReference>
<dbReference type="Gene3D" id="2.40.50.140">
    <property type="entry name" value="Nucleic acid-binding proteins"/>
    <property type="match status" value="1"/>
</dbReference>
<reference evidence="10 11" key="1">
    <citation type="submission" date="2011-01" db="EMBL/GenBank/DDBJ databases">
        <title>Complete sequence of Pseudoxanthomonas suwonensis 11-1.</title>
        <authorList>
            <consortium name="US DOE Joint Genome Institute"/>
            <person name="Lucas S."/>
            <person name="Copeland A."/>
            <person name="Lapidus A."/>
            <person name="Cheng J.-F."/>
            <person name="Goodwin L."/>
            <person name="Pitluck S."/>
            <person name="Teshima H."/>
            <person name="Detter J.C."/>
            <person name="Han C."/>
            <person name="Tapia R."/>
            <person name="Land M."/>
            <person name="Hauser L."/>
            <person name="Kyrpides N."/>
            <person name="Ivanova N."/>
            <person name="Ovchinnikova G."/>
            <person name="Siebers A.K."/>
            <person name="Allgaier M."/>
            <person name="Thelen M.P."/>
            <person name="Hugenholtz P."/>
            <person name="Gladden J."/>
            <person name="Woyke T."/>
        </authorList>
    </citation>
    <scope>NUCLEOTIDE SEQUENCE [LARGE SCALE GENOMIC DNA]</scope>
    <source>
        <strain evidence="11">11-1</strain>
    </source>
</reference>
<dbReference type="InterPro" id="IPR029319">
    <property type="entry name" value="DNA_ligase_OB"/>
</dbReference>
<dbReference type="eggNOG" id="COG1793">
    <property type="taxonomic scope" value="Bacteria"/>
</dbReference>
<organism evidence="10 11">
    <name type="scientific">Pseudoxanthomonas suwonensis (strain 11-1)</name>
    <dbReference type="NCBI Taxonomy" id="743721"/>
    <lineage>
        <taxon>Bacteria</taxon>
        <taxon>Pseudomonadati</taxon>
        <taxon>Pseudomonadota</taxon>
        <taxon>Gammaproteobacteria</taxon>
        <taxon>Lysobacterales</taxon>
        <taxon>Lysobacteraceae</taxon>
        <taxon>Pseudoxanthomonas</taxon>
    </lineage>
</organism>
<dbReference type="HOGENOM" id="CLU_021047_0_0_6"/>
<evidence type="ECO:0000313" key="10">
    <source>
        <dbReference type="EMBL" id="ADV26907.1"/>
    </source>
</evidence>
<dbReference type="GO" id="GO:0003910">
    <property type="term" value="F:DNA ligase (ATP) activity"/>
    <property type="evidence" value="ECO:0007669"/>
    <property type="project" value="UniProtKB-EC"/>
</dbReference>
<dbReference type="GO" id="GO:0006281">
    <property type="term" value="P:DNA repair"/>
    <property type="evidence" value="ECO:0007669"/>
    <property type="project" value="UniProtKB-KW"/>
</dbReference>
<dbReference type="OrthoDB" id="9782700at2"/>
<dbReference type="Gene3D" id="3.30.1490.70">
    <property type="match status" value="1"/>
</dbReference>
<keyword evidence="7" id="KW-0732">Signal</keyword>
<dbReference type="GO" id="GO:0006260">
    <property type="term" value="P:DNA replication"/>
    <property type="evidence" value="ECO:0007669"/>
    <property type="project" value="UniProtKB-KW"/>
</dbReference>
<dbReference type="STRING" id="743721.Psesu_1057"/>
<feature type="domain" description="DNA ligase OB-like" evidence="9">
    <location>
        <begin position="214"/>
        <end position="279"/>
    </location>
</feature>
<evidence type="ECO:0000256" key="3">
    <source>
        <dbReference type="ARBA" id="ARBA00022705"/>
    </source>
</evidence>
<evidence type="ECO:0000313" key="11">
    <source>
        <dbReference type="Proteomes" id="UP000008632"/>
    </source>
</evidence>
<keyword evidence="11" id="KW-1185">Reference proteome</keyword>
<dbReference type="CDD" id="cd07896">
    <property type="entry name" value="Adenylation_kDNA_ligase_like"/>
    <property type="match status" value="1"/>
</dbReference>
<comment type="cofactor">
    <cofactor evidence="1">
        <name>a divalent metal cation</name>
        <dbReference type="ChEBI" id="CHEBI:60240"/>
    </cofactor>
</comment>
<keyword evidence="2 10" id="KW-0436">Ligase</keyword>
<dbReference type="SUPFAM" id="SSF50249">
    <property type="entry name" value="Nucleic acid-binding proteins"/>
    <property type="match status" value="1"/>
</dbReference>
<dbReference type="Pfam" id="PF14743">
    <property type="entry name" value="DNA_ligase_OB_2"/>
    <property type="match status" value="1"/>
</dbReference>
<name>E6WRV8_PSEUU</name>
<dbReference type="GO" id="GO:0005524">
    <property type="term" value="F:ATP binding"/>
    <property type="evidence" value="ECO:0007669"/>
    <property type="project" value="InterPro"/>
</dbReference>
<sequence length="287" mass="31431">MRFLLLALLCLLPASVLPAVPPTTAPAPAPMLASTWRGGLAVDAFLVSEKLDGVRARWDGRRLWTRGGAPIVPPAGFTRGWPSQPMDGELWAGRGRFEEVSALVRRSSGDARDWDSVRFMLFDLPAHPGSFARRVQYMRELVAKARSPTLAMIEQRRIATTAALDAELARVVAAGGEGLMLHRADALYRPGRSDALFKYKPHADAEAQVVAHLPGKGRLEGRLGALQVRTPDGRSFRIGSGFSDAQRADPPPIGSWVTYRYSGLTSKGLPRFPRFLRIRHELPPADP</sequence>
<dbReference type="Pfam" id="PF01068">
    <property type="entry name" value="DNA_ligase_A_M"/>
    <property type="match status" value="1"/>
</dbReference>